<evidence type="ECO:0000256" key="4">
    <source>
        <dbReference type="ARBA" id="ARBA00022840"/>
    </source>
</evidence>
<dbReference type="SUPFAM" id="SSF50447">
    <property type="entry name" value="Translation proteins"/>
    <property type="match status" value="1"/>
</dbReference>
<dbReference type="InterPro" id="IPR009001">
    <property type="entry name" value="Transl_elong_EF1A/Init_IF2_C"/>
</dbReference>
<dbReference type="NCBIfam" id="NF003478">
    <property type="entry name" value="PRK05124.1"/>
    <property type="match status" value="1"/>
</dbReference>
<dbReference type="EC" id="2.7.7.4" evidence="6"/>
<dbReference type="Pfam" id="PF22594">
    <property type="entry name" value="GTP-eEF1A_C"/>
    <property type="match status" value="1"/>
</dbReference>
<organism evidence="8 9">
    <name type="scientific">Vallicoccus soli</name>
    <dbReference type="NCBI Taxonomy" id="2339232"/>
    <lineage>
        <taxon>Bacteria</taxon>
        <taxon>Bacillati</taxon>
        <taxon>Actinomycetota</taxon>
        <taxon>Actinomycetes</taxon>
        <taxon>Motilibacterales</taxon>
        <taxon>Vallicoccaceae</taxon>
        <taxon>Vallicoccus</taxon>
    </lineage>
</organism>
<dbReference type="InterPro" id="IPR000795">
    <property type="entry name" value="T_Tr_GTP-bd_dom"/>
</dbReference>
<evidence type="ECO:0000313" key="9">
    <source>
        <dbReference type="Proteomes" id="UP000265614"/>
    </source>
</evidence>
<dbReference type="PRINTS" id="PR00315">
    <property type="entry name" value="ELONGATNFCT"/>
</dbReference>
<dbReference type="CDD" id="cd04095">
    <property type="entry name" value="CysN_NoDQ_III"/>
    <property type="match status" value="1"/>
</dbReference>
<dbReference type="HAMAP" id="MF_00062">
    <property type="entry name" value="Sulf_adenylyltr_sub1"/>
    <property type="match status" value="1"/>
</dbReference>
<dbReference type="EMBL" id="QZEZ01000001">
    <property type="protein sequence ID" value="RJK97884.1"/>
    <property type="molecule type" value="Genomic_DNA"/>
</dbReference>
<dbReference type="InterPro" id="IPR054696">
    <property type="entry name" value="GTP-eEF1A_C"/>
</dbReference>
<dbReference type="CDD" id="cd03695">
    <property type="entry name" value="CysN_NodQ_II"/>
    <property type="match status" value="1"/>
</dbReference>
<dbReference type="OrthoDB" id="9804504at2"/>
<dbReference type="SUPFAM" id="SSF52540">
    <property type="entry name" value="P-loop containing nucleoside triphosphate hydrolases"/>
    <property type="match status" value="1"/>
</dbReference>
<keyword evidence="9" id="KW-1185">Reference proteome</keyword>
<dbReference type="Gene3D" id="3.40.50.300">
    <property type="entry name" value="P-loop containing nucleotide triphosphate hydrolases"/>
    <property type="match status" value="1"/>
</dbReference>
<keyword evidence="1 6" id="KW-0808">Transferase</keyword>
<keyword evidence="5 6" id="KW-0342">GTP-binding</keyword>
<dbReference type="NCBIfam" id="TIGR00231">
    <property type="entry name" value="small_GTP"/>
    <property type="match status" value="1"/>
</dbReference>
<dbReference type="InterPro" id="IPR011779">
    <property type="entry name" value="SO4_adenylTrfase_lsu"/>
</dbReference>
<dbReference type="GO" id="GO:0070814">
    <property type="term" value="P:hydrogen sulfide biosynthetic process"/>
    <property type="evidence" value="ECO:0007669"/>
    <property type="project" value="UniProtKB-UniRule"/>
</dbReference>
<dbReference type="InterPro" id="IPR009000">
    <property type="entry name" value="Transl_B-barrel_sf"/>
</dbReference>
<comment type="function">
    <text evidence="6">With CysD forms the ATP sulfurylase (ATPS) that catalyzes the adenylation of sulfate producing adenosine 5'-phosphosulfate (APS) and diphosphate, the first enzymatic step in sulfur assimilation pathway. APS synthesis involves the formation of a high-energy phosphoric-sulfuric acid anhydride bond driven by GTP hydrolysis by CysN coupled to ATP hydrolysis by CysD.</text>
</comment>
<feature type="binding site" evidence="6">
    <location>
        <begin position="158"/>
        <end position="161"/>
    </location>
    <ligand>
        <name>GTP</name>
        <dbReference type="ChEBI" id="CHEBI:37565"/>
    </ligand>
</feature>
<proteinExistence type="inferred from homology"/>
<evidence type="ECO:0000313" key="8">
    <source>
        <dbReference type="EMBL" id="RJK97884.1"/>
    </source>
</evidence>
<dbReference type="FunFam" id="3.40.50.300:FF:000119">
    <property type="entry name" value="Sulfate adenylyltransferase subunit 1"/>
    <property type="match status" value="1"/>
</dbReference>
<dbReference type="InterPro" id="IPR031157">
    <property type="entry name" value="G_TR_CS"/>
</dbReference>
<dbReference type="InterPro" id="IPR044139">
    <property type="entry name" value="CysN_NoDQ_III"/>
</dbReference>
<comment type="similarity">
    <text evidence="6">Belongs to the TRAFAC class translation factor GTPase superfamily. Classic translation factor GTPase family. CysN/NodQ subfamily.</text>
</comment>
<accession>A0A3A3Z390</accession>
<dbReference type="GO" id="GO:0005524">
    <property type="term" value="F:ATP binding"/>
    <property type="evidence" value="ECO:0007669"/>
    <property type="project" value="UniProtKB-KW"/>
</dbReference>
<feature type="binding site" evidence="6">
    <location>
        <begin position="103"/>
        <end position="107"/>
    </location>
    <ligand>
        <name>GTP</name>
        <dbReference type="ChEBI" id="CHEBI:37565"/>
    </ligand>
</feature>
<dbReference type="GO" id="GO:0004781">
    <property type="term" value="F:sulfate adenylyltransferase (ATP) activity"/>
    <property type="evidence" value="ECO:0007669"/>
    <property type="project" value="UniProtKB-UniRule"/>
</dbReference>
<protein>
    <recommendedName>
        <fullName evidence="6">Sulfate adenylyltransferase subunit 1</fullName>
        <ecNumber evidence="6">2.7.7.4</ecNumber>
    </recommendedName>
    <alternativeName>
        <fullName evidence="6">ATP-sulfurylase large subunit</fullName>
    </alternativeName>
    <alternativeName>
        <fullName evidence="6">Sulfate adenylate transferase</fullName>
        <shortName evidence="6">SAT</shortName>
    </alternativeName>
</protein>
<gene>
    <name evidence="6 8" type="primary">cysN</name>
    <name evidence="8" type="ORF">D5H78_02635</name>
</gene>
<dbReference type="RefSeq" id="WP_119948810.1">
    <property type="nucleotide sequence ID" value="NZ_QZEZ01000001.1"/>
</dbReference>
<dbReference type="InterPro" id="IPR044138">
    <property type="entry name" value="CysN_II"/>
</dbReference>
<keyword evidence="3 6" id="KW-0547">Nucleotide-binding</keyword>
<dbReference type="CDD" id="cd04166">
    <property type="entry name" value="CysN_ATPS"/>
    <property type="match status" value="1"/>
</dbReference>
<dbReference type="InterPro" id="IPR050100">
    <property type="entry name" value="TRAFAC_GTPase_members"/>
</dbReference>
<evidence type="ECO:0000256" key="5">
    <source>
        <dbReference type="ARBA" id="ARBA00023134"/>
    </source>
</evidence>
<evidence type="ECO:0000256" key="1">
    <source>
        <dbReference type="ARBA" id="ARBA00022679"/>
    </source>
</evidence>
<dbReference type="InterPro" id="IPR027417">
    <property type="entry name" value="P-loop_NTPase"/>
</dbReference>
<comment type="catalytic activity">
    <reaction evidence="6">
        <text>sulfate + ATP + H(+) = adenosine 5'-phosphosulfate + diphosphate</text>
        <dbReference type="Rhea" id="RHEA:18133"/>
        <dbReference type="ChEBI" id="CHEBI:15378"/>
        <dbReference type="ChEBI" id="CHEBI:16189"/>
        <dbReference type="ChEBI" id="CHEBI:30616"/>
        <dbReference type="ChEBI" id="CHEBI:33019"/>
        <dbReference type="ChEBI" id="CHEBI:58243"/>
        <dbReference type="EC" id="2.7.7.4"/>
    </reaction>
</comment>
<dbReference type="GO" id="GO:0005525">
    <property type="term" value="F:GTP binding"/>
    <property type="evidence" value="ECO:0007669"/>
    <property type="project" value="UniProtKB-UniRule"/>
</dbReference>
<dbReference type="GO" id="GO:0000103">
    <property type="term" value="P:sulfate assimilation"/>
    <property type="evidence" value="ECO:0007669"/>
    <property type="project" value="UniProtKB-UniRule"/>
</dbReference>
<name>A0A3A3Z390_9ACTN</name>
<keyword evidence="4 6" id="KW-0067">ATP-binding</keyword>
<dbReference type="InterPro" id="IPR005225">
    <property type="entry name" value="Small_GTP-bd"/>
</dbReference>
<comment type="pathway">
    <text evidence="6">Sulfur metabolism; hydrogen sulfide biosynthesis; sulfite from sulfate: step 1/3.</text>
</comment>
<dbReference type="Gene3D" id="2.40.30.10">
    <property type="entry name" value="Translation factors"/>
    <property type="match status" value="2"/>
</dbReference>
<evidence type="ECO:0000259" key="7">
    <source>
        <dbReference type="PROSITE" id="PS51722"/>
    </source>
</evidence>
<dbReference type="PROSITE" id="PS00301">
    <property type="entry name" value="G_TR_1"/>
    <property type="match status" value="1"/>
</dbReference>
<dbReference type="Proteomes" id="UP000265614">
    <property type="component" value="Unassembled WGS sequence"/>
</dbReference>
<comment type="subunit">
    <text evidence="6">Heterodimer composed of CysD, the smaller subunit, and CysN.</text>
</comment>
<dbReference type="SUPFAM" id="SSF50465">
    <property type="entry name" value="EF-Tu/eEF-1alpha/eIF2-gamma C-terminal domain"/>
    <property type="match status" value="1"/>
</dbReference>
<dbReference type="PANTHER" id="PTHR23115">
    <property type="entry name" value="TRANSLATION FACTOR"/>
    <property type="match status" value="1"/>
</dbReference>
<sequence length="433" mass="47711">MTTTTGTRPEATGAHAVDMLRFATAGSVDDGKSTLIGRLLFDSKSIFQDQLEAVERTSASMGDEYTNLALLTDGLRAEREQGITIDVAYRYFATPRRKFIIADTPGHTQYTRNMVTGASTADLAIVLVDARKGLVEQSRRHAFLVSLLRVPHLVLAVNKMDLVDYSQEVFERVKDEFTAFATKLSVPDLEVIPLSALKGDNVVSRSESMPWYEGPSLLHHLENVHVASDRNLVDARFPVQYVVRPQSSTHRDYRGYAGQVAGGVFKPGDEVVVLPSGFTSRIASIDTFDGPVQEAFAPMSVTMRLEDEIDISRGDMICRPGNQPQATQDVEAMVCWMDETQALAPGRKYAIKHTSRSARALVKELPYRLDVNTLHRSEAPGQLALNEIGRVRLRTTAPVFCDDYARNRTTGGFILVDEATNRTVAAGMVIGSD</sequence>
<evidence type="ECO:0000256" key="2">
    <source>
        <dbReference type="ARBA" id="ARBA00022695"/>
    </source>
</evidence>
<comment type="caution">
    <text evidence="8">The sequence shown here is derived from an EMBL/GenBank/DDBJ whole genome shotgun (WGS) entry which is preliminary data.</text>
</comment>
<feature type="binding site" evidence="6">
    <location>
        <begin position="26"/>
        <end position="33"/>
    </location>
    <ligand>
        <name>GTP</name>
        <dbReference type="ChEBI" id="CHEBI:37565"/>
    </ligand>
</feature>
<dbReference type="NCBIfam" id="TIGR02034">
    <property type="entry name" value="CysN"/>
    <property type="match status" value="1"/>
</dbReference>
<keyword evidence="2 6" id="KW-0548">Nucleotidyltransferase</keyword>
<dbReference type="Pfam" id="PF00009">
    <property type="entry name" value="GTP_EFTU"/>
    <property type="match status" value="1"/>
</dbReference>
<dbReference type="GO" id="GO:0003924">
    <property type="term" value="F:GTPase activity"/>
    <property type="evidence" value="ECO:0007669"/>
    <property type="project" value="InterPro"/>
</dbReference>
<evidence type="ECO:0000256" key="3">
    <source>
        <dbReference type="ARBA" id="ARBA00022741"/>
    </source>
</evidence>
<dbReference type="AlphaFoldDB" id="A0A3A3Z390"/>
<feature type="domain" description="Tr-type G" evidence="7">
    <location>
        <begin position="17"/>
        <end position="230"/>
    </location>
</feature>
<reference evidence="8 9" key="1">
    <citation type="submission" date="2018-09" db="EMBL/GenBank/DDBJ databases">
        <title>YIM 75000 draft genome.</title>
        <authorList>
            <person name="Tang S."/>
            <person name="Feng Y."/>
        </authorList>
    </citation>
    <scope>NUCLEOTIDE SEQUENCE [LARGE SCALE GENOMIC DNA]</scope>
    <source>
        <strain evidence="8 9">YIM 75000</strain>
    </source>
</reference>
<dbReference type="InterPro" id="IPR041757">
    <property type="entry name" value="CysN_GTP-bd"/>
</dbReference>
<dbReference type="PROSITE" id="PS51722">
    <property type="entry name" value="G_TR_2"/>
    <property type="match status" value="1"/>
</dbReference>
<evidence type="ECO:0000256" key="6">
    <source>
        <dbReference type="HAMAP-Rule" id="MF_00062"/>
    </source>
</evidence>
<dbReference type="UniPathway" id="UPA00140">
    <property type="reaction ID" value="UER00204"/>
</dbReference>